<dbReference type="Proteomes" id="UP000011087">
    <property type="component" value="Unassembled WGS sequence"/>
</dbReference>
<dbReference type="AlphaFoldDB" id="L1IF28"/>
<reference evidence="4" key="2">
    <citation type="submission" date="2012-11" db="EMBL/GenBank/DDBJ databases">
        <authorList>
            <person name="Kuo A."/>
            <person name="Curtis B.A."/>
            <person name="Tanifuji G."/>
            <person name="Burki F."/>
            <person name="Gruber A."/>
            <person name="Irimia M."/>
            <person name="Maruyama S."/>
            <person name="Arias M.C."/>
            <person name="Ball S.G."/>
            <person name="Gile G.H."/>
            <person name="Hirakawa Y."/>
            <person name="Hopkins J.F."/>
            <person name="Rensing S.A."/>
            <person name="Schmutz J."/>
            <person name="Symeonidi A."/>
            <person name="Elias M."/>
            <person name="Eveleigh R.J."/>
            <person name="Herman E.K."/>
            <person name="Klute M.J."/>
            <person name="Nakayama T."/>
            <person name="Obornik M."/>
            <person name="Reyes-Prieto A."/>
            <person name="Armbrust E.V."/>
            <person name="Aves S.J."/>
            <person name="Beiko R.G."/>
            <person name="Coutinho P."/>
            <person name="Dacks J.B."/>
            <person name="Durnford D.G."/>
            <person name="Fast N.M."/>
            <person name="Green B.R."/>
            <person name="Grisdale C."/>
            <person name="Hempe F."/>
            <person name="Henrissat B."/>
            <person name="Hoppner M.P."/>
            <person name="Ishida K.-I."/>
            <person name="Kim E."/>
            <person name="Koreny L."/>
            <person name="Kroth P.G."/>
            <person name="Liu Y."/>
            <person name="Malik S.-B."/>
            <person name="Maier U.G."/>
            <person name="McRose D."/>
            <person name="Mock T."/>
            <person name="Neilson J.A."/>
            <person name="Onodera N.T."/>
            <person name="Poole A.M."/>
            <person name="Pritham E.J."/>
            <person name="Richards T.A."/>
            <person name="Rocap G."/>
            <person name="Roy S.W."/>
            <person name="Sarai C."/>
            <person name="Schaack S."/>
            <person name="Shirato S."/>
            <person name="Slamovits C.H."/>
            <person name="Spencer D.F."/>
            <person name="Suzuki S."/>
            <person name="Worden A.Z."/>
            <person name="Zauner S."/>
            <person name="Barry K."/>
            <person name="Bell C."/>
            <person name="Bharti A.K."/>
            <person name="Crow J.A."/>
            <person name="Grimwood J."/>
            <person name="Kramer R."/>
            <person name="Lindquist E."/>
            <person name="Lucas S."/>
            <person name="Salamov A."/>
            <person name="McFadden G.I."/>
            <person name="Lane C.E."/>
            <person name="Keeling P.J."/>
            <person name="Gray M.W."/>
            <person name="Grigoriev I.V."/>
            <person name="Archibald J.M."/>
        </authorList>
    </citation>
    <scope>NUCLEOTIDE SEQUENCE</scope>
    <source>
        <strain evidence="4">CCMP2712</strain>
    </source>
</reference>
<gene>
    <name evidence="2" type="ORF">GUITHDRAFT_155706</name>
</gene>
<accession>L1IF28</accession>
<feature type="region of interest" description="Disordered" evidence="1">
    <location>
        <begin position="147"/>
        <end position="203"/>
    </location>
</feature>
<evidence type="ECO:0000313" key="4">
    <source>
        <dbReference type="Proteomes" id="UP000011087"/>
    </source>
</evidence>
<dbReference type="EnsemblProtists" id="EKX34524">
    <property type="protein sequence ID" value="EKX34524"/>
    <property type="gene ID" value="GUITHDRAFT_155706"/>
</dbReference>
<reference evidence="3" key="3">
    <citation type="submission" date="2016-03" db="UniProtKB">
        <authorList>
            <consortium name="EnsemblProtists"/>
        </authorList>
    </citation>
    <scope>IDENTIFICATION</scope>
</reference>
<dbReference type="OrthoDB" id="10567584at2759"/>
<feature type="non-terminal residue" evidence="2">
    <location>
        <position position="203"/>
    </location>
</feature>
<organism evidence="2">
    <name type="scientific">Guillardia theta (strain CCMP2712)</name>
    <name type="common">Cryptophyte</name>
    <dbReference type="NCBI Taxonomy" id="905079"/>
    <lineage>
        <taxon>Eukaryota</taxon>
        <taxon>Cryptophyceae</taxon>
        <taxon>Pyrenomonadales</taxon>
        <taxon>Geminigeraceae</taxon>
        <taxon>Guillardia</taxon>
    </lineage>
</organism>
<protein>
    <submittedName>
        <fullName evidence="2 3">Uncharacterized protein</fullName>
    </submittedName>
</protein>
<proteinExistence type="predicted"/>
<sequence>MAVTPITISDYRVVNNTQAKQGDQWQWVWDPSLKKGKWQLIENSKQEEVCRPAATRQKVTIQELEESSRKAADARAAKLRRETARRLKQKDEIAKQQEWQEELRIRKALEERRAQIEENRSLITAGARVKPLEVRFDDVVVPSVKEEEPSAVSRNPNGKLVNGEKPAWNAGVGPGSGSQRVGYQPPSLIPPPTIITRDHDRWV</sequence>
<dbReference type="EMBL" id="JH993107">
    <property type="protein sequence ID" value="EKX34524.1"/>
    <property type="molecule type" value="Genomic_DNA"/>
</dbReference>
<evidence type="ECO:0000313" key="3">
    <source>
        <dbReference type="EnsemblProtists" id="EKX34524"/>
    </source>
</evidence>
<keyword evidence="4" id="KW-1185">Reference proteome</keyword>
<dbReference type="GeneID" id="17291272"/>
<dbReference type="KEGG" id="gtt:GUITHDRAFT_155706"/>
<dbReference type="PaxDb" id="55529-EKX34524"/>
<name>L1IF28_GUITC</name>
<dbReference type="HOGENOM" id="CLU_1352042_0_0_1"/>
<evidence type="ECO:0000256" key="1">
    <source>
        <dbReference type="SAM" id="MobiDB-lite"/>
    </source>
</evidence>
<evidence type="ECO:0000313" key="2">
    <source>
        <dbReference type="EMBL" id="EKX34524.1"/>
    </source>
</evidence>
<reference evidence="2 4" key="1">
    <citation type="journal article" date="2012" name="Nature">
        <title>Algal genomes reveal evolutionary mosaicism and the fate of nucleomorphs.</title>
        <authorList>
            <consortium name="DOE Joint Genome Institute"/>
            <person name="Curtis B.A."/>
            <person name="Tanifuji G."/>
            <person name="Burki F."/>
            <person name="Gruber A."/>
            <person name="Irimia M."/>
            <person name="Maruyama S."/>
            <person name="Arias M.C."/>
            <person name="Ball S.G."/>
            <person name="Gile G.H."/>
            <person name="Hirakawa Y."/>
            <person name="Hopkins J.F."/>
            <person name="Kuo A."/>
            <person name="Rensing S.A."/>
            <person name="Schmutz J."/>
            <person name="Symeonidi A."/>
            <person name="Elias M."/>
            <person name="Eveleigh R.J."/>
            <person name="Herman E.K."/>
            <person name="Klute M.J."/>
            <person name="Nakayama T."/>
            <person name="Obornik M."/>
            <person name="Reyes-Prieto A."/>
            <person name="Armbrust E.V."/>
            <person name="Aves S.J."/>
            <person name="Beiko R.G."/>
            <person name="Coutinho P."/>
            <person name="Dacks J.B."/>
            <person name="Durnford D.G."/>
            <person name="Fast N.M."/>
            <person name="Green B.R."/>
            <person name="Grisdale C.J."/>
            <person name="Hempel F."/>
            <person name="Henrissat B."/>
            <person name="Hoppner M.P."/>
            <person name="Ishida K."/>
            <person name="Kim E."/>
            <person name="Koreny L."/>
            <person name="Kroth P.G."/>
            <person name="Liu Y."/>
            <person name="Malik S.B."/>
            <person name="Maier U.G."/>
            <person name="McRose D."/>
            <person name="Mock T."/>
            <person name="Neilson J.A."/>
            <person name="Onodera N.T."/>
            <person name="Poole A.M."/>
            <person name="Pritham E.J."/>
            <person name="Richards T.A."/>
            <person name="Rocap G."/>
            <person name="Roy S.W."/>
            <person name="Sarai C."/>
            <person name="Schaack S."/>
            <person name="Shirato S."/>
            <person name="Slamovits C.H."/>
            <person name="Spencer D.F."/>
            <person name="Suzuki S."/>
            <person name="Worden A.Z."/>
            <person name="Zauner S."/>
            <person name="Barry K."/>
            <person name="Bell C."/>
            <person name="Bharti A.K."/>
            <person name="Crow J.A."/>
            <person name="Grimwood J."/>
            <person name="Kramer R."/>
            <person name="Lindquist E."/>
            <person name="Lucas S."/>
            <person name="Salamov A."/>
            <person name="McFadden G.I."/>
            <person name="Lane C.E."/>
            <person name="Keeling P.J."/>
            <person name="Gray M.W."/>
            <person name="Grigoriev I.V."/>
            <person name="Archibald J.M."/>
        </authorList>
    </citation>
    <scope>NUCLEOTIDE SEQUENCE</scope>
    <source>
        <strain evidence="2 4">CCMP2712</strain>
    </source>
</reference>
<dbReference type="RefSeq" id="XP_005821504.1">
    <property type="nucleotide sequence ID" value="XM_005821447.1"/>
</dbReference>